<dbReference type="AlphaFoldDB" id="A0A6P1BL09"/>
<reference evidence="2 3" key="1">
    <citation type="journal article" date="2020" name="Arch. Microbiol.">
        <title>Bradyrhizobium uaiense sp. nov., a new highly efficient cowpea symbiont.</title>
        <authorList>
            <person name="Cabral Michel D."/>
            <person name="Azarias Guimaraes A."/>
            <person name="Martins da Costa E."/>
            <person name="Soares de Carvalho T."/>
            <person name="Balsanelli E."/>
            <person name="Willems A."/>
            <person name="Maltempi de Souza E."/>
            <person name="de Souza Moreira F.M."/>
        </authorList>
    </citation>
    <scope>NUCLEOTIDE SEQUENCE [LARGE SCALE GENOMIC DNA]</scope>
    <source>
        <strain evidence="2 3">UFLA 03-164</strain>
    </source>
</reference>
<sequence>MTQKGRFARLGSIAILLLTLSNSAAFSDYSVVAHFFCKDAGDMSDRGYCEIWQTSRQSCDDARSVVSSQVSALADVCKQCPKRIYDNTLVYSGSMQWLSTNTCR</sequence>
<feature type="signal peptide" evidence="1">
    <location>
        <begin position="1"/>
        <end position="24"/>
    </location>
</feature>
<feature type="chain" id="PRO_5026675493" evidence="1">
    <location>
        <begin position="25"/>
        <end position="104"/>
    </location>
</feature>
<name>A0A6P1BL09_9BRAD</name>
<evidence type="ECO:0000313" key="3">
    <source>
        <dbReference type="Proteomes" id="UP000468531"/>
    </source>
</evidence>
<comment type="caution">
    <text evidence="2">The sequence shown here is derived from an EMBL/GenBank/DDBJ whole genome shotgun (WGS) entry which is preliminary data.</text>
</comment>
<dbReference type="RefSeq" id="WP_163157601.1">
    <property type="nucleotide sequence ID" value="NZ_VKHP01000108.1"/>
</dbReference>
<proteinExistence type="predicted"/>
<evidence type="ECO:0000313" key="2">
    <source>
        <dbReference type="EMBL" id="NEU98884.1"/>
    </source>
</evidence>
<organism evidence="2 3">
    <name type="scientific">Bradyrhizobium uaiense</name>
    <dbReference type="NCBI Taxonomy" id="2594946"/>
    <lineage>
        <taxon>Bacteria</taxon>
        <taxon>Pseudomonadati</taxon>
        <taxon>Pseudomonadota</taxon>
        <taxon>Alphaproteobacteria</taxon>
        <taxon>Hyphomicrobiales</taxon>
        <taxon>Nitrobacteraceae</taxon>
        <taxon>Bradyrhizobium</taxon>
    </lineage>
</organism>
<keyword evidence="1" id="KW-0732">Signal</keyword>
<protein>
    <submittedName>
        <fullName evidence="2">Uncharacterized protein</fullName>
    </submittedName>
</protein>
<dbReference type="EMBL" id="VKHP01000108">
    <property type="protein sequence ID" value="NEU98884.1"/>
    <property type="molecule type" value="Genomic_DNA"/>
</dbReference>
<keyword evidence="3" id="KW-1185">Reference proteome</keyword>
<gene>
    <name evidence="2" type="ORF">FNJ47_24430</name>
</gene>
<dbReference type="Proteomes" id="UP000468531">
    <property type="component" value="Unassembled WGS sequence"/>
</dbReference>
<evidence type="ECO:0000256" key="1">
    <source>
        <dbReference type="SAM" id="SignalP"/>
    </source>
</evidence>
<accession>A0A6P1BL09</accession>